<comment type="caution">
    <text evidence="2">The sequence shown here is derived from an EMBL/GenBank/DDBJ whole genome shotgun (WGS) entry which is preliminary data.</text>
</comment>
<evidence type="ECO:0000256" key="1">
    <source>
        <dbReference type="SAM" id="MobiDB-lite"/>
    </source>
</evidence>
<accession>A0ABV0SPT2</accession>
<gene>
    <name evidence="2" type="ORF">ILYODFUR_024942</name>
</gene>
<dbReference type="Proteomes" id="UP001482620">
    <property type="component" value="Unassembled WGS sequence"/>
</dbReference>
<protein>
    <submittedName>
        <fullName evidence="2">Uncharacterized protein</fullName>
    </submittedName>
</protein>
<feature type="compositionally biased region" description="Low complexity" evidence="1">
    <location>
        <begin position="22"/>
        <end position="41"/>
    </location>
</feature>
<proteinExistence type="predicted"/>
<evidence type="ECO:0000313" key="2">
    <source>
        <dbReference type="EMBL" id="MEQ2222314.1"/>
    </source>
</evidence>
<organism evidence="2 3">
    <name type="scientific">Ilyodon furcidens</name>
    <name type="common">goldbreast splitfin</name>
    <dbReference type="NCBI Taxonomy" id="33524"/>
    <lineage>
        <taxon>Eukaryota</taxon>
        <taxon>Metazoa</taxon>
        <taxon>Chordata</taxon>
        <taxon>Craniata</taxon>
        <taxon>Vertebrata</taxon>
        <taxon>Euteleostomi</taxon>
        <taxon>Actinopterygii</taxon>
        <taxon>Neopterygii</taxon>
        <taxon>Teleostei</taxon>
        <taxon>Neoteleostei</taxon>
        <taxon>Acanthomorphata</taxon>
        <taxon>Ovalentaria</taxon>
        <taxon>Atherinomorphae</taxon>
        <taxon>Cyprinodontiformes</taxon>
        <taxon>Goodeidae</taxon>
        <taxon>Ilyodon</taxon>
    </lineage>
</organism>
<name>A0ABV0SPT2_9TELE</name>
<feature type="region of interest" description="Disordered" evidence="1">
    <location>
        <begin position="1"/>
        <end position="47"/>
    </location>
</feature>
<feature type="compositionally biased region" description="Polar residues" evidence="1">
    <location>
        <begin position="11"/>
        <end position="21"/>
    </location>
</feature>
<evidence type="ECO:0000313" key="3">
    <source>
        <dbReference type="Proteomes" id="UP001482620"/>
    </source>
</evidence>
<sequence>MHIVHGFSPALHSSHSTSPEFASNLATSASSLSSPGAQPALRPLPPGVHLANARPSMCLDEMHHSISFSVPFSTFSYIQTFSVSHLSFSLRQILCFHTFYVPLRLRS</sequence>
<reference evidence="2 3" key="1">
    <citation type="submission" date="2021-06" db="EMBL/GenBank/DDBJ databases">
        <authorList>
            <person name="Palmer J.M."/>
        </authorList>
    </citation>
    <scope>NUCLEOTIDE SEQUENCE [LARGE SCALE GENOMIC DNA]</scope>
    <source>
        <strain evidence="3">if_2019</strain>
        <tissue evidence="2">Muscle</tissue>
    </source>
</reference>
<dbReference type="EMBL" id="JAHRIQ010003004">
    <property type="protein sequence ID" value="MEQ2222314.1"/>
    <property type="molecule type" value="Genomic_DNA"/>
</dbReference>
<keyword evidence="3" id="KW-1185">Reference proteome</keyword>